<keyword evidence="3" id="KW-1185">Reference proteome</keyword>
<protein>
    <submittedName>
        <fullName evidence="2">Uncharacterized conserved protein, Alpha-E superfamily</fullName>
    </submittedName>
</protein>
<dbReference type="InterPro" id="IPR007296">
    <property type="entry name" value="DUF403"/>
</dbReference>
<dbReference type="Proteomes" id="UP000183656">
    <property type="component" value="Unassembled WGS sequence"/>
</dbReference>
<evidence type="ECO:0000259" key="1">
    <source>
        <dbReference type="Pfam" id="PF04168"/>
    </source>
</evidence>
<gene>
    <name evidence="2" type="ORF">SAMN04489707_103324</name>
</gene>
<dbReference type="Pfam" id="PF04168">
    <property type="entry name" value="Alpha-E"/>
    <property type="match status" value="1"/>
</dbReference>
<reference evidence="2 3" key="1">
    <citation type="submission" date="2016-10" db="EMBL/GenBank/DDBJ databases">
        <authorList>
            <person name="de Groot N.N."/>
        </authorList>
    </citation>
    <scope>NUCLEOTIDE SEQUENCE [LARGE SCALE GENOMIC DNA]</scope>
    <source>
        <strain evidence="2 3">R-24608</strain>
    </source>
</reference>
<organism evidence="2 3">
    <name type="scientific">Paenacidovorax caeni</name>
    <dbReference type="NCBI Taxonomy" id="343013"/>
    <lineage>
        <taxon>Bacteria</taxon>
        <taxon>Pseudomonadati</taxon>
        <taxon>Pseudomonadota</taxon>
        <taxon>Betaproteobacteria</taxon>
        <taxon>Burkholderiales</taxon>
        <taxon>Comamonadaceae</taxon>
        <taxon>Paenacidovorax</taxon>
    </lineage>
</organism>
<evidence type="ECO:0000313" key="3">
    <source>
        <dbReference type="Proteomes" id="UP000183656"/>
    </source>
</evidence>
<evidence type="ECO:0000313" key="2">
    <source>
        <dbReference type="EMBL" id="SFU89952.1"/>
    </source>
</evidence>
<dbReference type="AlphaFoldDB" id="A0A1I7JXS2"/>
<dbReference type="RefSeq" id="WP_054256919.1">
    <property type="nucleotide sequence ID" value="NZ_CYIG01000028.1"/>
</dbReference>
<dbReference type="EMBL" id="FPBX01000033">
    <property type="protein sequence ID" value="SFU89952.1"/>
    <property type="molecule type" value="Genomic_DNA"/>
</dbReference>
<dbReference type="PANTHER" id="PTHR34595">
    <property type="entry name" value="BLR5612 PROTEIN"/>
    <property type="match status" value="1"/>
</dbReference>
<name>A0A1I7JXS2_9BURK</name>
<dbReference type="OrthoDB" id="9803532at2"/>
<dbReference type="PANTHER" id="PTHR34595:SF7">
    <property type="entry name" value="SLL1039 PROTEIN"/>
    <property type="match status" value="1"/>
</dbReference>
<dbReference type="InterPro" id="IPR051680">
    <property type="entry name" value="ATP-dep_Glu-Cys_Ligase-2"/>
</dbReference>
<proteinExistence type="predicted"/>
<feature type="domain" description="DUF403" evidence="1">
    <location>
        <begin position="1"/>
        <end position="322"/>
    </location>
</feature>
<accession>A0A1I7JXS2</accession>
<dbReference type="STRING" id="343013.SAMN04489707_103324"/>
<sequence>MLSRTADHLFWMCRYIERAENTARMLHVNTQLALLPRDEAVHRESWQAMLRLFELEGDFAARYGAPQPQAVIHYMARDADNPSSIYACLRACRENARAVRGSLTTELWETINLTWLTLLRDLDDGVLERSPEQFFEWIKHRAHLVRGVTENTMLVDEALHFMRLGSQLERADNMARMLDVRFHEHEAMAPGGKPGAAQGKALDTDAGEFYRWSAILGCVSALEVYRKVYRDVVTPSRVVELLVLNATLPSSLVALMRGVKDNLARVANGRSAETERQAGLLLAELEYGRIEDILRGPGLHRFLTNFLARVNHLGTRIGRDFLLPLSA</sequence>